<evidence type="ECO:0000256" key="8">
    <source>
        <dbReference type="ARBA" id="ARBA00022679"/>
    </source>
</evidence>
<dbReference type="GO" id="GO:0005737">
    <property type="term" value="C:cytoplasm"/>
    <property type="evidence" value="ECO:0007669"/>
    <property type="project" value="UniProtKB-SubCell"/>
</dbReference>
<evidence type="ECO:0000256" key="15">
    <source>
        <dbReference type="ARBA" id="ARBA00030800"/>
    </source>
</evidence>
<dbReference type="Pfam" id="PF07730">
    <property type="entry name" value="HisKA_3"/>
    <property type="match status" value="1"/>
</dbReference>
<name>A0A1I7JMG0_9BURK</name>
<evidence type="ECO:0000259" key="17">
    <source>
        <dbReference type="PROSITE" id="PS50109"/>
    </source>
</evidence>
<keyword evidence="6" id="KW-0004">4Fe-4S</keyword>
<dbReference type="Pfam" id="PF02518">
    <property type="entry name" value="HATPase_c"/>
    <property type="match status" value="1"/>
</dbReference>
<keyword evidence="7" id="KW-0963">Cytoplasm</keyword>
<dbReference type="SUPFAM" id="SSF55785">
    <property type="entry name" value="PYP-like sensor domain (PAS domain)"/>
    <property type="match status" value="1"/>
</dbReference>
<feature type="domain" description="Histidine kinase" evidence="17">
    <location>
        <begin position="231"/>
        <end position="424"/>
    </location>
</feature>
<dbReference type="PRINTS" id="PR00344">
    <property type="entry name" value="BCTRLSENSOR"/>
</dbReference>
<dbReference type="GO" id="GO:0016020">
    <property type="term" value="C:membrane"/>
    <property type="evidence" value="ECO:0007669"/>
    <property type="project" value="InterPro"/>
</dbReference>
<dbReference type="Gene3D" id="1.20.5.1930">
    <property type="match status" value="1"/>
</dbReference>
<evidence type="ECO:0000256" key="11">
    <source>
        <dbReference type="ARBA" id="ARBA00023004"/>
    </source>
</evidence>
<dbReference type="PROSITE" id="PS50109">
    <property type="entry name" value="HIS_KIN"/>
    <property type="match status" value="1"/>
</dbReference>
<dbReference type="InterPro" id="IPR011712">
    <property type="entry name" value="Sig_transdc_His_kin_sub3_dim/P"/>
</dbReference>
<evidence type="ECO:0000256" key="1">
    <source>
        <dbReference type="ARBA" id="ARBA00000085"/>
    </source>
</evidence>
<evidence type="ECO:0000256" key="10">
    <source>
        <dbReference type="ARBA" id="ARBA00022777"/>
    </source>
</evidence>
<feature type="coiled-coil region" evidence="16">
    <location>
        <begin position="34"/>
        <end position="61"/>
    </location>
</feature>
<evidence type="ECO:0000256" key="12">
    <source>
        <dbReference type="ARBA" id="ARBA00023012"/>
    </source>
</evidence>
<keyword evidence="8" id="KW-0808">Transferase</keyword>
<dbReference type="InterPro" id="IPR000014">
    <property type="entry name" value="PAS"/>
</dbReference>
<evidence type="ECO:0000256" key="6">
    <source>
        <dbReference type="ARBA" id="ARBA00022485"/>
    </source>
</evidence>
<dbReference type="EC" id="2.7.13.3" evidence="4"/>
<comment type="cofactor">
    <cofactor evidence="2">
        <name>[4Fe-4S] cluster</name>
        <dbReference type="ChEBI" id="CHEBI:49883"/>
    </cofactor>
</comment>
<dbReference type="Proteomes" id="UP000199391">
    <property type="component" value="Unassembled WGS sequence"/>
</dbReference>
<dbReference type="CDD" id="cd00130">
    <property type="entry name" value="PAS"/>
    <property type="match status" value="1"/>
</dbReference>
<proteinExistence type="predicted"/>
<organism evidence="19 20">
    <name type="scientific">Pseudoduganella namucuonensis</name>
    <dbReference type="NCBI Taxonomy" id="1035707"/>
    <lineage>
        <taxon>Bacteria</taxon>
        <taxon>Pseudomonadati</taxon>
        <taxon>Pseudomonadota</taxon>
        <taxon>Betaproteobacteria</taxon>
        <taxon>Burkholderiales</taxon>
        <taxon>Oxalobacteraceae</taxon>
        <taxon>Telluria group</taxon>
        <taxon>Pseudoduganella</taxon>
    </lineage>
</organism>
<evidence type="ECO:0000256" key="2">
    <source>
        <dbReference type="ARBA" id="ARBA00001966"/>
    </source>
</evidence>
<dbReference type="SUPFAM" id="SSF55874">
    <property type="entry name" value="ATPase domain of HSP90 chaperone/DNA topoisomerase II/histidine kinase"/>
    <property type="match status" value="1"/>
</dbReference>
<dbReference type="InterPro" id="IPR005467">
    <property type="entry name" value="His_kinase_dom"/>
</dbReference>
<keyword evidence="20" id="KW-1185">Reference proteome</keyword>
<keyword evidence="13" id="KW-0411">Iron-sulfur</keyword>
<feature type="domain" description="PAS" evidence="18">
    <location>
        <begin position="54"/>
        <end position="124"/>
    </location>
</feature>
<dbReference type="Gene3D" id="3.30.565.10">
    <property type="entry name" value="Histidine kinase-like ATPase, C-terminal domain"/>
    <property type="match status" value="1"/>
</dbReference>
<comment type="function">
    <text evidence="14">Member of the two-component regulatory system NreB/NreC involved in the control of dissimilatory nitrate/nitrite reduction in response to oxygen. NreB functions as a direct oxygen sensor histidine kinase which is autophosphorylated, in the absence of oxygen, probably at the conserved histidine residue, and transfers its phosphate group probably to a conserved aspartate residue of NreC. NreB/NreC activates the expression of the nitrate (narGHJI) and nitrite (nir) reductase operons, as well as the putative nitrate transporter gene narT.</text>
</comment>
<keyword evidence="11" id="KW-0408">Iron</keyword>
<dbReference type="NCBIfam" id="TIGR00229">
    <property type="entry name" value="sensory_box"/>
    <property type="match status" value="1"/>
</dbReference>
<evidence type="ECO:0000256" key="16">
    <source>
        <dbReference type="SAM" id="Coils"/>
    </source>
</evidence>
<dbReference type="InterPro" id="IPR003594">
    <property type="entry name" value="HATPase_dom"/>
</dbReference>
<evidence type="ECO:0000313" key="20">
    <source>
        <dbReference type="Proteomes" id="UP000199391"/>
    </source>
</evidence>
<dbReference type="STRING" id="1035707.SAMN05216552_101252"/>
<comment type="subcellular location">
    <subcellularLocation>
        <location evidence="3">Cytoplasm</location>
    </subcellularLocation>
</comment>
<dbReference type="Gene3D" id="3.30.450.20">
    <property type="entry name" value="PAS domain"/>
    <property type="match status" value="1"/>
</dbReference>
<evidence type="ECO:0000256" key="13">
    <source>
        <dbReference type="ARBA" id="ARBA00023014"/>
    </source>
</evidence>
<dbReference type="PROSITE" id="PS50112">
    <property type="entry name" value="PAS"/>
    <property type="match status" value="1"/>
</dbReference>
<evidence type="ECO:0000256" key="7">
    <source>
        <dbReference type="ARBA" id="ARBA00022490"/>
    </source>
</evidence>
<dbReference type="InterPro" id="IPR036890">
    <property type="entry name" value="HATPase_C_sf"/>
</dbReference>
<evidence type="ECO:0000256" key="5">
    <source>
        <dbReference type="ARBA" id="ARBA00017322"/>
    </source>
</evidence>
<comment type="catalytic activity">
    <reaction evidence="1">
        <text>ATP + protein L-histidine = ADP + protein N-phospho-L-histidine.</text>
        <dbReference type="EC" id="2.7.13.3"/>
    </reaction>
</comment>
<dbReference type="InterPro" id="IPR004358">
    <property type="entry name" value="Sig_transdc_His_kin-like_C"/>
</dbReference>
<dbReference type="PANTHER" id="PTHR24421">
    <property type="entry name" value="NITRATE/NITRITE SENSOR PROTEIN NARX-RELATED"/>
    <property type="match status" value="1"/>
</dbReference>
<dbReference type="SMART" id="SM00387">
    <property type="entry name" value="HATPase_c"/>
    <property type="match status" value="1"/>
</dbReference>
<keyword evidence="12" id="KW-0902">Two-component regulatory system</keyword>
<dbReference type="CDD" id="cd16917">
    <property type="entry name" value="HATPase_UhpB-NarQ-NarX-like"/>
    <property type="match status" value="1"/>
</dbReference>
<dbReference type="GO" id="GO:0051539">
    <property type="term" value="F:4 iron, 4 sulfur cluster binding"/>
    <property type="evidence" value="ECO:0007669"/>
    <property type="project" value="UniProtKB-KW"/>
</dbReference>
<dbReference type="GO" id="GO:0046872">
    <property type="term" value="F:metal ion binding"/>
    <property type="evidence" value="ECO:0007669"/>
    <property type="project" value="UniProtKB-KW"/>
</dbReference>
<evidence type="ECO:0000256" key="4">
    <source>
        <dbReference type="ARBA" id="ARBA00012438"/>
    </source>
</evidence>
<sequence length="426" mass="45243">MARLRERAERVAGPAPASAALRQRHELQVTQIELDMQSAALAEQQHRHDEARRELAGYETLYRQAPASYLTLDLRGRIARANLAAGALLGTTPEALQGKGFERYLAPERQAAWRRFLTALTREGGAASLDTALFDGIPGAGAVRIDANLDAGNGACRMLVTTTGAAAARPGAGALAVLGGALHVAGMALAGGEGTEAEAAHALRDAQDRLQRLAAHLAGSHEQERQRVAQQIHDDVAQNLLALRLDVVMLRARTSGRHAQLHRRAGEVLAVVDSTMRSARAIINSLRPPVLELGLDAAFEWLLGQFSTQAGVRSRLAVPDESLFAEIGQEPGLALFRMLQEALTNVRRHAGASVVVVGLYRDADGLAMSVEDDGVGIAPGRRLVGGGGLSLIAERLRMMNGELRLAEHAPGRGCALTIRLPASVLA</sequence>
<dbReference type="GO" id="GO:0046983">
    <property type="term" value="F:protein dimerization activity"/>
    <property type="evidence" value="ECO:0007669"/>
    <property type="project" value="InterPro"/>
</dbReference>
<dbReference type="InterPro" id="IPR035965">
    <property type="entry name" value="PAS-like_dom_sf"/>
</dbReference>
<gene>
    <name evidence="19" type="ORF">SAMN05216552_101252</name>
</gene>
<protein>
    <recommendedName>
        <fullName evidence="5">Oxygen sensor histidine kinase NreB</fullName>
        <ecNumber evidence="4">2.7.13.3</ecNumber>
    </recommendedName>
    <alternativeName>
        <fullName evidence="15">Nitrogen regulation protein B</fullName>
    </alternativeName>
</protein>
<dbReference type="PANTHER" id="PTHR24421:SF59">
    <property type="entry name" value="OXYGEN SENSOR HISTIDINE KINASE NREB"/>
    <property type="match status" value="1"/>
</dbReference>
<evidence type="ECO:0000256" key="9">
    <source>
        <dbReference type="ARBA" id="ARBA00022723"/>
    </source>
</evidence>
<keyword evidence="9" id="KW-0479">Metal-binding</keyword>
<dbReference type="EMBL" id="FPBO01000012">
    <property type="protein sequence ID" value="SFU86320.1"/>
    <property type="molecule type" value="Genomic_DNA"/>
</dbReference>
<dbReference type="AlphaFoldDB" id="A0A1I7JMG0"/>
<evidence type="ECO:0000256" key="3">
    <source>
        <dbReference type="ARBA" id="ARBA00004496"/>
    </source>
</evidence>
<dbReference type="InterPro" id="IPR050482">
    <property type="entry name" value="Sensor_HK_TwoCompSys"/>
</dbReference>
<keyword evidence="16" id="KW-0175">Coiled coil</keyword>
<evidence type="ECO:0000259" key="18">
    <source>
        <dbReference type="PROSITE" id="PS50112"/>
    </source>
</evidence>
<dbReference type="SMART" id="SM00091">
    <property type="entry name" value="PAS"/>
    <property type="match status" value="1"/>
</dbReference>
<dbReference type="GO" id="GO:0000155">
    <property type="term" value="F:phosphorelay sensor kinase activity"/>
    <property type="evidence" value="ECO:0007669"/>
    <property type="project" value="InterPro"/>
</dbReference>
<evidence type="ECO:0000256" key="14">
    <source>
        <dbReference type="ARBA" id="ARBA00024827"/>
    </source>
</evidence>
<accession>A0A1I7JMG0</accession>
<reference evidence="20" key="1">
    <citation type="submission" date="2016-10" db="EMBL/GenBank/DDBJ databases">
        <authorList>
            <person name="Varghese N."/>
            <person name="Submissions S."/>
        </authorList>
    </citation>
    <scope>NUCLEOTIDE SEQUENCE [LARGE SCALE GENOMIC DNA]</scope>
    <source>
        <strain evidence="20">CGMCC 1.11014</strain>
    </source>
</reference>
<evidence type="ECO:0000313" key="19">
    <source>
        <dbReference type="EMBL" id="SFU86320.1"/>
    </source>
</evidence>
<keyword evidence="10" id="KW-0418">Kinase</keyword>